<organism evidence="1 2">
    <name type="scientific">Owenia fusiformis</name>
    <name type="common">Polychaete worm</name>
    <dbReference type="NCBI Taxonomy" id="6347"/>
    <lineage>
        <taxon>Eukaryota</taxon>
        <taxon>Metazoa</taxon>
        <taxon>Spiralia</taxon>
        <taxon>Lophotrochozoa</taxon>
        <taxon>Annelida</taxon>
        <taxon>Polychaeta</taxon>
        <taxon>Sedentaria</taxon>
        <taxon>Canalipalpata</taxon>
        <taxon>Sabellida</taxon>
        <taxon>Oweniida</taxon>
        <taxon>Oweniidae</taxon>
        <taxon>Owenia</taxon>
    </lineage>
</organism>
<protein>
    <submittedName>
        <fullName evidence="1">Uncharacterized protein</fullName>
    </submittedName>
</protein>
<reference evidence="1" key="1">
    <citation type="submission" date="2022-03" db="EMBL/GenBank/DDBJ databases">
        <authorList>
            <person name="Martin C."/>
        </authorList>
    </citation>
    <scope>NUCLEOTIDE SEQUENCE</scope>
</reference>
<evidence type="ECO:0000313" key="2">
    <source>
        <dbReference type="Proteomes" id="UP000749559"/>
    </source>
</evidence>
<evidence type="ECO:0000313" key="1">
    <source>
        <dbReference type="EMBL" id="CAH1775826.1"/>
    </source>
</evidence>
<gene>
    <name evidence="1" type="ORF">OFUS_LOCUS3078</name>
</gene>
<dbReference type="Proteomes" id="UP000749559">
    <property type="component" value="Unassembled WGS sequence"/>
</dbReference>
<dbReference type="EMBL" id="CAIIXF020000001">
    <property type="protein sequence ID" value="CAH1775826.1"/>
    <property type="molecule type" value="Genomic_DNA"/>
</dbReference>
<proteinExistence type="predicted"/>
<accession>A0A8J1XQS5</accession>
<dbReference type="AlphaFoldDB" id="A0A8J1XQS5"/>
<keyword evidence="2" id="KW-1185">Reference proteome</keyword>
<sequence>MYFWNFLFGFETKTHDSNSEGNNGGCLNSNFIISIYGRISSWNPGSLSALISKLTCKMNCSALAFNMRIHLLGRVKLHDFLMFEMSHWRQNVASLMRSLKKSSHINVSMSNKVLGV</sequence>
<comment type="caution">
    <text evidence="1">The sequence shown here is derived from an EMBL/GenBank/DDBJ whole genome shotgun (WGS) entry which is preliminary data.</text>
</comment>
<name>A0A8J1XQS5_OWEFU</name>